<evidence type="ECO:0000313" key="2">
    <source>
        <dbReference type="EMBL" id="CAF4453403.1"/>
    </source>
</evidence>
<dbReference type="Proteomes" id="UP000663866">
    <property type="component" value="Unassembled WGS sequence"/>
</dbReference>
<feature type="signal peptide" evidence="1">
    <location>
        <begin position="1"/>
        <end position="21"/>
    </location>
</feature>
<sequence length="85" mass="9786">MHRQFSLIVVILLVITVNGNGECCTGYIREYDHSEACYWFENGKCCADNAVYSTKYGELIGTENARRLTEDESSFCRQCFRDIVE</sequence>
<organism evidence="2 3">
    <name type="scientific">Rotaria magnacalcarata</name>
    <dbReference type="NCBI Taxonomy" id="392030"/>
    <lineage>
        <taxon>Eukaryota</taxon>
        <taxon>Metazoa</taxon>
        <taxon>Spiralia</taxon>
        <taxon>Gnathifera</taxon>
        <taxon>Rotifera</taxon>
        <taxon>Eurotatoria</taxon>
        <taxon>Bdelloidea</taxon>
        <taxon>Philodinida</taxon>
        <taxon>Philodinidae</taxon>
        <taxon>Rotaria</taxon>
    </lineage>
</organism>
<gene>
    <name evidence="2" type="ORF">OVN521_LOCUS38007</name>
</gene>
<protein>
    <submittedName>
        <fullName evidence="2">Uncharacterized protein</fullName>
    </submittedName>
</protein>
<name>A0A820SJC0_9BILA</name>
<proteinExistence type="predicted"/>
<keyword evidence="1" id="KW-0732">Signal</keyword>
<feature type="non-terminal residue" evidence="2">
    <location>
        <position position="85"/>
    </location>
</feature>
<evidence type="ECO:0000313" key="3">
    <source>
        <dbReference type="Proteomes" id="UP000663866"/>
    </source>
</evidence>
<comment type="caution">
    <text evidence="2">The sequence shown here is derived from an EMBL/GenBank/DDBJ whole genome shotgun (WGS) entry which is preliminary data.</text>
</comment>
<dbReference type="EMBL" id="CAJOBG010046624">
    <property type="protein sequence ID" value="CAF4453403.1"/>
    <property type="molecule type" value="Genomic_DNA"/>
</dbReference>
<reference evidence="2" key="1">
    <citation type="submission" date="2021-02" db="EMBL/GenBank/DDBJ databases">
        <authorList>
            <person name="Nowell W R."/>
        </authorList>
    </citation>
    <scope>NUCLEOTIDE SEQUENCE</scope>
</reference>
<feature type="chain" id="PRO_5032810053" evidence="1">
    <location>
        <begin position="22"/>
        <end position="85"/>
    </location>
</feature>
<accession>A0A820SJC0</accession>
<dbReference type="AlphaFoldDB" id="A0A820SJC0"/>
<evidence type="ECO:0000256" key="1">
    <source>
        <dbReference type="SAM" id="SignalP"/>
    </source>
</evidence>
<keyword evidence="3" id="KW-1185">Reference proteome</keyword>